<dbReference type="EMBL" id="HBEC01031718">
    <property type="protein sequence ID" value="CAD8298737.1"/>
    <property type="molecule type" value="Transcribed_RNA"/>
</dbReference>
<evidence type="ECO:0000256" key="1">
    <source>
        <dbReference type="SAM" id="Phobius"/>
    </source>
</evidence>
<keyword evidence="1" id="KW-1133">Transmembrane helix</keyword>
<proteinExistence type="predicted"/>
<feature type="transmembrane region" description="Helical" evidence="1">
    <location>
        <begin position="546"/>
        <end position="568"/>
    </location>
</feature>
<name>A0A7R9Z0X0_9CHLO</name>
<feature type="transmembrane region" description="Helical" evidence="1">
    <location>
        <begin position="463"/>
        <end position="487"/>
    </location>
</feature>
<organism evidence="2">
    <name type="scientific">Chlamydomonas euryale</name>
    <dbReference type="NCBI Taxonomy" id="1486919"/>
    <lineage>
        <taxon>Eukaryota</taxon>
        <taxon>Viridiplantae</taxon>
        <taxon>Chlorophyta</taxon>
        <taxon>core chlorophytes</taxon>
        <taxon>Chlorophyceae</taxon>
        <taxon>CS clade</taxon>
        <taxon>Chlamydomonadales</taxon>
        <taxon>Chlamydomonadaceae</taxon>
        <taxon>Chlamydomonas</taxon>
    </lineage>
</organism>
<evidence type="ECO:0000313" key="2">
    <source>
        <dbReference type="EMBL" id="CAD8298737.1"/>
    </source>
</evidence>
<feature type="transmembrane region" description="Helical" evidence="1">
    <location>
        <begin position="588"/>
        <end position="611"/>
    </location>
</feature>
<dbReference type="PANTHER" id="PTHR48174:SF5">
    <property type="entry name" value="VACUOLAR PROTEIN SORTING-ASSOCIATED PROTEIN 62"/>
    <property type="match status" value="1"/>
</dbReference>
<keyword evidence="1" id="KW-0812">Transmembrane</keyword>
<protein>
    <submittedName>
        <fullName evidence="2">Uncharacterized protein</fullName>
    </submittedName>
</protein>
<reference evidence="2" key="1">
    <citation type="submission" date="2021-01" db="EMBL/GenBank/DDBJ databases">
        <authorList>
            <person name="Corre E."/>
            <person name="Pelletier E."/>
            <person name="Niang G."/>
            <person name="Scheremetjew M."/>
            <person name="Finn R."/>
            <person name="Kale V."/>
            <person name="Holt S."/>
            <person name="Cochrane G."/>
            <person name="Meng A."/>
            <person name="Brown T."/>
            <person name="Cohen L."/>
        </authorList>
    </citation>
    <scope>NUCLEOTIDE SEQUENCE</scope>
    <source>
        <strain evidence="2">CCMP219</strain>
    </source>
</reference>
<keyword evidence="1" id="KW-0472">Membrane</keyword>
<dbReference type="PANTHER" id="PTHR48174">
    <property type="entry name" value="DUF946 FAMILY PROTEIN"/>
    <property type="match status" value="1"/>
</dbReference>
<dbReference type="AlphaFoldDB" id="A0A7R9Z0X0"/>
<accession>A0A7R9Z0X0</accession>
<gene>
    <name evidence="2" type="ORF">CEUR00632_LOCUS14717</name>
</gene>
<sequence length="795" mass="87018">MKESMAFYNETWDGPKTFQQLEDHHAGSHEGIGWAWDNVIGPRTFGSALWTNGSFTNTTFLTDGIKQKLAGDPVVGGLATGKVWYTGAFYQLPHACCLDLIQQRSDSIVYAHIAAYTTNKGEPGVGTACNFMKMRHPFAIVCAVMKPEVPGTPRGDHVAFVYGYFFPWNGCSNQLLSVIIDDKFYGAEYYKCASDVHEGDLEHTKSLACTQDLIELLDSPDPRVNATSLVRRVQMSQHSWIQELDCEKDECPAETGDDGITRLIAYSALHSHAVYPKASPLQVYRAAQANAVTSGGGLYIADRTSADGPVFVPNTTNTQRVPYAAQMNDTERAYFSWALYPGGIGSNDMIKGANSSIVCLYGNITSVGPCPSSNPAVHFIVKALELSGDYVQHNKDVVYMFDGDVDAEVPLQGMTSLLFRTFAYKWPIGGSQAPVVGTNTSCPFTVRLTLSEVTYDVTSSTNLGAFIGTILGLMVGFGIVYTIMLFFPGIEDRDLTINIPNLEKSMDSGAGKLTADPGYSFSKTTLPCESAINGKSKPVFFVQRSLLWLGTAVILYIAGLTMCVVGFYDLFQALDELYDSTLWEDFNAGFIAVMAVFGSLQLITLILVLFLRSQQFLLGCVDCRNPCARCPSVDRGSFVFQALYNGLLVVQINVTICVFGLGLMFWTARYLFQKGCNSVFTNAVVLGQPLGDTCVDLTVIGLSEKALCGAHLAKVCNFWDSLQVQYLLWGSYCFLMSHLLFLGALIHNMHTLPELSSSQRKAKEEAIAAAQLKQSRHHEILMSTPLNEGYAIVAV</sequence>
<feature type="transmembrane region" description="Helical" evidence="1">
    <location>
        <begin position="726"/>
        <end position="746"/>
    </location>
</feature>
<feature type="transmembrane region" description="Helical" evidence="1">
    <location>
        <begin position="642"/>
        <end position="666"/>
    </location>
</feature>